<dbReference type="STRING" id="76021.BS329_35465"/>
<proteinExistence type="predicted"/>
<dbReference type="PANTHER" id="PTHR33164">
    <property type="entry name" value="TRANSCRIPTIONAL REGULATOR, MARR FAMILY"/>
    <property type="match status" value="1"/>
</dbReference>
<dbReference type="GO" id="GO:0006950">
    <property type="term" value="P:response to stress"/>
    <property type="evidence" value="ECO:0007669"/>
    <property type="project" value="TreeGrafter"/>
</dbReference>
<dbReference type="PANTHER" id="PTHR33164:SF43">
    <property type="entry name" value="HTH-TYPE TRANSCRIPTIONAL REPRESSOR YETL"/>
    <property type="match status" value="1"/>
</dbReference>
<reference evidence="2 3" key="1">
    <citation type="submission" date="2016-01" db="EMBL/GenBank/DDBJ databases">
        <title>Amycolatopsis coloradensis genome sequencing and assembly.</title>
        <authorList>
            <person name="Mayilraj S."/>
        </authorList>
    </citation>
    <scope>NUCLEOTIDE SEQUENCE [LARGE SCALE GENOMIC DNA]</scope>
    <source>
        <strain evidence="2 3">DSM 44225</strain>
    </source>
</reference>
<keyword evidence="3" id="KW-1185">Reference proteome</keyword>
<dbReference type="InterPro" id="IPR039422">
    <property type="entry name" value="MarR/SlyA-like"/>
</dbReference>
<dbReference type="SUPFAM" id="SSF46785">
    <property type="entry name" value="Winged helix' DNA-binding domain"/>
    <property type="match status" value="1"/>
</dbReference>
<dbReference type="Pfam" id="PF12802">
    <property type="entry name" value="MarR_2"/>
    <property type="match status" value="1"/>
</dbReference>
<dbReference type="GO" id="GO:0003700">
    <property type="term" value="F:DNA-binding transcription factor activity"/>
    <property type="evidence" value="ECO:0007669"/>
    <property type="project" value="InterPro"/>
</dbReference>
<feature type="domain" description="HTH marR-type" evidence="1">
    <location>
        <begin position="1"/>
        <end position="145"/>
    </location>
</feature>
<dbReference type="EMBL" id="MQUQ01000021">
    <property type="protein sequence ID" value="OLZ45049.1"/>
    <property type="molecule type" value="Genomic_DNA"/>
</dbReference>
<evidence type="ECO:0000313" key="2">
    <source>
        <dbReference type="EMBL" id="OLZ45049.1"/>
    </source>
</evidence>
<dbReference type="Gene3D" id="1.10.10.10">
    <property type="entry name" value="Winged helix-like DNA-binding domain superfamily/Winged helix DNA-binding domain"/>
    <property type="match status" value="1"/>
</dbReference>
<evidence type="ECO:0000313" key="3">
    <source>
        <dbReference type="Proteomes" id="UP000187486"/>
    </source>
</evidence>
<organism evidence="2 3">
    <name type="scientific">Amycolatopsis coloradensis</name>
    <dbReference type="NCBI Taxonomy" id="76021"/>
    <lineage>
        <taxon>Bacteria</taxon>
        <taxon>Bacillati</taxon>
        <taxon>Actinomycetota</taxon>
        <taxon>Actinomycetes</taxon>
        <taxon>Pseudonocardiales</taxon>
        <taxon>Pseudonocardiaceae</taxon>
        <taxon>Amycolatopsis</taxon>
    </lineage>
</organism>
<dbReference type="SMART" id="SM00347">
    <property type="entry name" value="HTH_MARR"/>
    <property type="match status" value="1"/>
</dbReference>
<protein>
    <recommendedName>
        <fullName evidence="1">HTH marR-type domain-containing protein</fullName>
    </recommendedName>
</protein>
<evidence type="ECO:0000259" key="1">
    <source>
        <dbReference type="PROSITE" id="PS50995"/>
    </source>
</evidence>
<accession>A0A1R0KHA6</accession>
<dbReference type="AlphaFoldDB" id="A0A1R0KHA6"/>
<name>A0A1R0KHA6_9PSEU</name>
<gene>
    <name evidence="2" type="ORF">BS329_35465</name>
</gene>
<dbReference type="Proteomes" id="UP000187486">
    <property type="component" value="Unassembled WGS sequence"/>
</dbReference>
<sequence>MLSTMSELVHEYRLLIADVYELAGVSRRSSEREAADQGTTVARWHVLSTVSEQPLPVPAIARRLGQVRQGVQRVVDELTEVGQLRTEPNPAHRRSPLYALTPDGARLLEQLWTASESPRLTLLEDSGVNAEDLRRARDTLRRLSNAPNP</sequence>
<dbReference type="InterPro" id="IPR036388">
    <property type="entry name" value="WH-like_DNA-bd_sf"/>
</dbReference>
<comment type="caution">
    <text evidence="2">The sequence shown here is derived from an EMBL/GenBank/DDBJ whole genome shotgun (WGS) entry which is preliminary data.</text>
</comment>
<dbReference type="InterPro" id="IPR000835">
    <property type="entry name" value="HTH_MarR-typ"/>
</dbReference>
<dbReference type="InterPro" id="IPR036390">
    <property type="entry name" value="WH_DNA-bd_sf"/>
</dbReference>
<dbReference type="PROSITE" id="PS50995">
    <property type="entry name" value="HTH_MARR_2"/>
    <property type="match status" value="1"/>
</dbReference>